<evidence type="ECO:0000313" key="2">
    <source>
        <dbReference type="EMBL" id="OMJ88564.1"/>
    </source>
</evidence>
<proteinExistence type="predicted"/>
<reference evidence="2 3" key="1">
    <citation type="submission" date="2016-11" db="EMBL/GenBank/DDBJ databases">
        <title>The macronuclear genome of Stentor coeruleus: a giant cell with tiny introns.</title>
        <authorList>
            <person name="Slabodnick M."/>
            <person name="Ruby J.G."/>
            <person name="Reiff S.B."/>
            <person name="Swart E.C."/>
            <person name="Gosai S."/>
            <person name="Prabakaran S."/>
            <person name="Witkowska E."/>
            <person name="Larue G.E."/>
            <person name="Fisher S."/>
            <person name="Freeman R.M."/>
            <person name="Gunawardena J."/>
            <person name="Chu W."/>
            <person name="Stover N.A."/>
            <person name="Gregory B.D."/>
            <person name="Nowacki M."/>
            <person name="Derisi J."/>
            <person name="Roy S.W."/>
            <person name="Marshall W.F."/>
            <person name="Sood P."/>
        </authorList>
    </citation>
    <scope>NUCLEOTIDE SEQUENCE [LARGE SCALE GENOMIC DNA]</scope>
    <source>
        <strain evidence="2">WM001</strain>
    </source>
</reference>
<dbReference type="Proteomes" id="UP000187209">
    <property type="component" value="Unassembled WGS sequence"/>
</dbReference>
<gene>
    <name evidence="2" type="ORF">SteCoe_9518</name>
</gene>
<feature type="region of interest" description="Disordered" evidence="1">
    <location>
        <begin position="38"/>
        <end position="71"/>
    </location>
</feature>
<name>A0A1R2CHP2_9CILI</name>
<keyword evidence="3" id="KW-1185">Reference proteome</keyword>
<comment type="caution">
    <text evidence="2">The sequence shown here is derived from an EMBL/GenBank/DDBJ whole genome shotgun (WGS) entry which is preliminary data.</text>
</comment>
<dbReference type="EMBL" id="MPUH01000148">
    <property type="protein sequence ID" value="OMJ88564.1"/>
    <property type="molecule type" value="Genomic_DNA"/>
</dbReference>
<protein>
    <submittedName>
        <fullName evidence="2">Uncharacterized protein</fullName>
    </submittedName>
</protein>
<dbReference type="AlphaFoldDB" id="A0A1R2CHP2"/>
<evidence type="ECO:0000256" key="1">
    <source>
        <dbReference type="SAM" id="MobiDB-lite"/>
    </source>
</evidence>
<evidence type="ECO:0000313" key="3">
    <source>
        <dbReference type="Proteomes" id="UP000187209"/>
    </source>
</evidence>
<sequence length="376" mass="42421">MELDQQLDAAASLLSKIDASNLNIFYTRNPYIRPTLSVSDREKSSSFGPERIMNLNAPSSDEESENGFNSPSVSQVIEKIFDSEYTSITDEPIPSYYHPPTLIICGLDPRVSLQATQSALALLGKGVRKVALVDFGVEPSIHTALVYFDNIADGKNHLAKEMYTKLRRYEKAQTLGSKIHLIPGALIKTSVRWFCYKVLDPSLDWTAVVCRGIKLLKTAKEIHRRLGKYCLRVEVPRYIFSELCTVIVVPGLLEAKKIISHKKLGISEFMDIHPYSSVFKRPDLYMTMFFKEINKSEYTNLNVLPIKENNDEEMISPISSSEEGEITNGEKATVEMGYEFFEIAGEFITKSQEISYHSGVLVKTSFNSKLSQFIIN</sequence>
<organism evidence="2 3">
    <name type="scientific">Stentor coeruleus</name>
    <dbReference type="NCBI Taxonomy" id="5963"/>
    <lineage>
        <taxon>Eukaryota</taxon>
        <taxon>Sar</taxon>
        <taxon>Alveolata</taxon>
        <taxon>Ciliophora</taxon>
        <taxon>Postciliodesmatophora</taxon>
        <taxon>Heterotrichea</taxon>
        <taxon>Heterotrichida</taxon>
        <taxon>Stentoridae</taxon>
        <taxon>Stentor</taxon>
    </lineage>
</organism>
<accession>A0A1R2CHP2</accession>